<reference evidence="1" key="1">
    <citation type="submission" date="2020-04" db="EMBL/GenBank/DDBJ databases">
        <authorList>
            <person name="Chiriac C."/>
            <person name="Salcher M."/>
            <person name="Ghai R."/>
            <person name="Kavagutti S V."/>
        </authorList>
    </citation>
    <scope>NUCLEOTIDE SEQUENCE</scope>
</reference>
<protein>
    <submittedName>
        <fullName evidence="1">Uncharacterized protein</fullName>
    </submittedName>
</protein>
<accession>A0A6J5LJH0</accession>
<organism evidence="1">
    <name type="scientific">uncultured Caudovirales phage</name>
    <dbReference type="NCBI Taxonomy" id="2100421"/>
    <lineage>
        <taxon>Viruses</taxon>
        <taxon>Duplodnaviria</taxon>
        <taxon>Heunggongvirae</taxon>
        <taxon>Uroviricota</taxon>
        <taxon>Caudoviricetes</taxon>
        <taxon>Peduoviridae</taxon>
        <taxon>Maltschvirus</taxon>
        <taxon>Maltschvirus maltsch</taxon>
    </lineage>
</organism>
<evidence type="ECO:0000313" key="1">
    <source>
        <dbReference type="EMBL" id="CAB4133483.1"/>
    </source>
</evidence>
<name>A0A6J5LJH0_9CAUD</name>
<gene>
    <name evidence="1" type="ORF">UFOVP257_215</name>
</gene>
<dbReference type="EMBL" id="LR796274">
    <property type="protein sequence ID" value="CAB4133483.1"/>
    <property type="molecule type" value="Genomic_DNA"/>
</dbReference>
<sequence length="188" mass="21148">MPKLIILLVALLPTVVSAECYMRSATVNDNKITITRVVDIQRYVTPASNGQMKCVVSFRAEINHVWNTGEGTSMGSANDSIDQICSQALNSGRSFILQKVGGAQVTNEQEMICTDRPEPQVKTVRVGDIVQLSELAPDPKEPNFFQYKGTQCRKFVETDFDSKKRDLFQWRGVVCLVRKGEWQVIDKF</sequence>
<proteinExistence type="predicted"/>